<protein>
    <submittedName>
        <fullName evidence="2">Uncharacterized protein</fullName>
    </submittedName>
</protein>
<keyword evidence="3" id="KW-1185">Reference proteome</keyword>
<comment type="caution">
    <text evidence="2">The sequence shown here is derived from an EMBL/GenBank/DDBJ whole genome shotgun (WGS) entry which is preliminary data.</text>
</comment>
<organism evidence="2 3">
    <name type="scientific">Streptomyces acidiscabies</name>
    <dbReference type="NCBI Taxonomy" id="42234"/>
    <lineage>
        <taxon>Bacteria</taxon>
        <taxon>Bacillati</taxon>
        <taxon>Actinomycetota</taxon>
        <taxon>Actinomycetes</taxon>
        <taxon>Kitasatosporales</taxon>
        <taxon>Streptomycetaceae</taxon>
        <taxon>Streptomyces</taxon>
    </lineage>
</organism>
<proteinExistence type="predicted"/>
<reference evidence="2 3" key="1">
    <citation type="journal article" date="2023" name="Microb. Genom.">
        <title>Mesoterricola silvestris gen. nov., sp. nov., Mesoterricola sediminis sp. nov., Geothrix oryzae sp. nov., Geothrix edaphica sp. nov., Geothrix rubra sp. nov., and Geothrix limicola sp. nov., six novel members of Acidobacteriota isolated from soils.</title>
        <authorList>
            <person name="Weisberg A.J."/>
            <person name="Pearce E."/>
            <person name="Kramer C.G."/>
            <person name="Chang J.H."/>
            <person name="Clarke C.R."/>
        </authorList>
    </citation>
    <scope>NUCLEOTIDE SEQUENCE [LARGE SCALE GENOMIC DNA]</scope>
    <source>
        <strain evidence="2 3">NB05-1H</strain>
    </source>
</reference>
<evidence type="ECO:0000313" key="2">
    <source>
        <dbReference type="EMBL" id="MDX3026086.1"/>
    </source>
</evidence>
<evidence type="ECO:0000256" key="1">
    <source>
        <dbReference type="SAM" id="Phobius"/>
    </source>
</evidence>
<name>A0ABU4ME26_9ACTN</name>
<keyword evidence="1" id="KW-0812">Transmembrane</keyword>
<gene>
    <name evidence="2" type="ORF">PV666_50770</name>
</gene>
<keyword evidence="1" id="KW-0472">Membrane</keyword>
<dbReference type="RefSeq" id="WP_162947359.1">
    <property type="nucleotide sequence ID" value="NZ_CP122371.1"/>
</dbReference>
<evidence type="ECO:0000313" key="3">
    <source>
        <dbReference type="Proteomes" id="UP001272987"/>
    </source>
</evidence>
<dbReference type="EMBL" id="JARAWP010000069">
    <property type="protein sequence ID" value="MDX3026086.1"/>
    <property type="molecule type" value="Genomic_DNA"/>
</dbReference>
<feature type="transmembrane region" description="Helical" evidence="1">
    <location>
        <begin position="31"/>
        <end position="51"/>
    </location>
</feature>
<accession>A0ABU4ME26</accession>
<dbReference type="Proteomes" id="UP001272987">
    <property type="component" value="Unassembled WGS sequence"/>
</dbReference>
<keyword evidence="1" id="KW-1133">Transmembrane helix</keyword>
<sequence length="58" mass="6554">MADVRATAEPYGRRWRPSAVRHHGDVRRESLTYAATAAGLVLLVVVAAQHLHVHLWHF</sequence>